<evidence type="ECO:0000313" key="2">
    <source>
        <dbReference type="EMBL" id="MDT0341579.1"/>
    </source>
</evidence>
<dbReference type="RefSeq" id="WP_311702702.1">
    <property type="nucleotide sequence ID" value="NZ_JAVREL010000001.1"/>
</dbReference>
<sequence length="172" mass="19399">MRQVPSFDELLSSATRSAVHLEMRDVYAVVEEAGELKLWRSGRWTLDDGRRALGEWMELVASVAKRGVAVRRARIVSEPVTDYIKYEHALTPLNVRAGEEVRWLPRRQALGIPLPAADFWLIDDRLVRFNHFSGAGEAVEPEMSEDPKIAALCSSAFEAVWNAAVPHDKFEV</sequence>
<dbReference type="Proteomes" id="UP001183246">
    <property type="component" value="Unassembled WGS sequence"/>
</dbReference>
<gene>
    <name evidence="2" type="ORF">RM590_02820</name>
</gene>
<keyword evidence="3" id="KW-1185">Reference proteome</keyword>
<evidence type="ECO:0000259" key="1">
    <source>
        <dbReference type="Pfam" id="PF21806"/>
    </source>
</evidence>
<evidence type="ECO:0000313" key="3">
    <source>
        <dbReference type="Proteomes" id="UP001183246"/>
    </source>
</evidence>
<name>A0ABU2MKE1_9ACTN</name>
<comment type="caution">
    <text evidence="2">The sequence shown here is derived from an EMBL/GenBank/DDBJ whole genome shotgun (WGS) entry which is preliminary data.</text>
</comment>
<accession>A0ABU2MKE1</accession>
<dbReference type="EMBL" id="JAVREL010000001">
    <property type="protein sequence ID" value="MDT0341579.1"/>
    <property type="molecule type" value="Genomic_DNA"/>
</dbReference>
<feature type="domain" description="DUF6879" evidence="1">
    <location>
        <begin position="6"/>
        <end position="170"/>
    </location>
</feature>
<organism evidence="2 3">
    <name type="scientific">Streptomyces litchfieldiae</name>
    <dbReference type="NCBI Taxonomy" id="3075543"/>
    <lineage>
        <taxon>Bacteria</taxon>
        <taxon>Bacillati</taxon>
        <taxon>Actinomycetota</taxon>
        <taxon>Actinomycetes</taxon>
        <taxon>Kitasatosporales</taxon>
        <taxon>Streptomycetaceae</taxon>
        <taxon>Streptomyces</taxon>
    </lineage>
</organism>
<proteinExistence type="predicted"/>
<dbReference type="Pfam" id="PF21806">
    <property type="entry name" value="DUF6879"/>
    <property type="match status" value="1"/>
</dbReference>
<protein>
    <recommendedName>
        <fullName evidence="1">DUF6879 domain-containing protein</fullName>
    </recommendedName>
</protein>
<dbReference type="InterPro" id="IPR049244">
    <property type="entry name" value="DUF6879"/>
</dbReference>
<reference evidence="3" key="1">
    <citation type="submission" date="2023-07" db="EMBL/GenBank/DDBJ databases">
        <title>30 novel species of actinomycetes from the DSMZ collection.</title>
        <authorList>
            <person name="Nouioui I."/>
        </authorList>
    </citation>
    <scope>NUCLEOTIDE SEQUENCE [LARGE SCALE GENOMIC DNA]</scope>
    <source>
        <strain evidence="3">DSM 44938</strain>
    </source>
</reference>